<proteinExistence type="predicted"/>
<dbReference type="AlphaFoldDB" id="A0A0E2DNN9"/>
<dbReference type="EMBL" id="AHNR02000002">
    <property type="protein sequence ID" value="EKR57272.1"/>
    <property type="molecule type" value="Genomic_DNA"/>
</dbReference>
<sequence>MPETQSNSNRIVSKELSMIRNISKALLILAVALSSAASLSAKTYAIVGFGLQLDLGQLGGTITKDGLDAASYYGPVRSTDTCTVGPNDPTCVQNPGKPTGEGNYLGVAPRKAIPAENKLITLDRTTGGLINARSTKGAMVGGNLMVGYESDFGKYFFWRVAAEYTQKISGGITKADIAGYNIVDMTWGFSSIVIPATVGIKLNVTEDAAIYMGAGLNYFNGGWSLNGSNNLKGGHDILAAAGAGSVANLIADGTDPVTTREHVRFRTSGIAPNFLIGTQARVTDKGHVFLELETIMSAAYAVGKTQSAGGATNLSPFPAYPIVVGGQIYRFGYKHEL</sequence>
<dbReference type="Pfam" id="PF11389">
    <property type="entry name" value="Porin_OmpL1"/>
    <property type="match status" value="1"/>
</dbReference>
<dbReference type="GO" id="GO:0005886">
    <property type="term" value="C:plasma membrane"/>
    <property type="evidence" value="ECO:0007669"/>
    <property type="project" value="InterPro"/>
</dbReference>
<dbReference type="Proteomes" id="UP000001340">
    <property type="component" value="Unassembled WGS sequence"/>
</dbReference>
<name>A0A0E2DNN9_LEPIR</name>
<evidence type="ECO:0008006" key="3">
    <source>
        <dbReference type="Google" id="ProtNLM"/>
    </source>
</evidence>
<evidence type="ECO:0000313" key="1">
    <source>
        <dbReference type="EMBL" id="EKR57272.1"/>
    </source>
</evidence>
<organism evidence="1 2">
    <name type="scientific">Leptospira interrogans str. UI 12758</name>
    <dbReference type="NCBI Taxonomy" id="1049938"/>
    <lineage>
        <taxon>Bacteria</taxon>
        <taxon>Pseudomonadati</taxon>
        <taxon>Spirochaetota</taxon>
        <taxon>Spirochaetia</taxon>
        <taxon>Leptospirales</taxon>
        <taxon>Leptospiraceae</taxon>
        <taxon>Leptospira</taxon>
    </lineage>
</organism>
<reference evidence="1 2" key="1">
    <citation type="submission" date="2012-10" db="EMBL/GenBank/DDBJ databases">
        <authorList>
            <person name="Harkins D.M."/>
            <person name="Durkin A.S."/>
            <person name="Brinkac L.M."/>
            <person name="Haft D.H."/>
            <person name="Selengut J.D."/>
            <person name="Sanka R."/>
            <person name="DePew J."/>
            <person name="Purushe J."/>
            <person name="Chanthongthip A."/>
            <person name="Lattana O."/>
            <person name="Phetsouvanh R."/>
            <person name="Newton P.N."/>
            <person name="Vinetz J.M."/>
            <person name="Sutton G.G."/>
            <person name="Nierman W.C."/>
            <person name="Fouts D.E."/>
        </authorList>
    </citation>
    <scope>NUCLEOTIDE SEQUENCE [LARGE SCALE GENOMIC DNA]</scope>
    <source>
        <strain evidence="1 2">UI 12758</strain>
    </source>
</reference>
<dbReference type="InterPro" id="IPR021058">
    <property type="entry name" value="Porin_OmpL1"/>
</dbReference>
<gene>
    <name evidence="1" type="ORF">LEP1GSC105_0656</name>
</gene>
<accession>A0A0E2DNN9</accession>
<comment type="caution">
    <text evidence="1">The sequence shown here is derived from an EMBL/GenBank/DDBJ whole genome shotgun (WGS) entry which is preliminary data.</text>
</comment>
<protein>
    <recommendedName>
        <fullName evidence="3">Outer membrane protein</fullName>
    </recommendedName>
</protein>
<evidence type="ECO:0000313" key="2">
    <source>
        <dbReference type="Proteomes" id="UP000001340"/>
    </source>
</evidence>
<dbReference type="GO" id="GO:0015288">
    <property type="term" value="F:porin activity"/>
    <property type="evidence" value="ECO:0007669"/>
    <property type="project" value="InterPro"/>
</dbReference>